<dbReference type="EMBL" id="SRYB01000008">
    <property type="protein sequence ID" value="TGY79199.1"/>
    <property type="molecule type" value="Genomic_DNA"/>
</dbReference>
<sequence length="394" mass="44211">MRSMLLTVALVATALTGVYANDFENALNILVSNNLESKAAIKRGVSEVETMRAENVLPGPEAEFSRVWGTNAEAGNKLGVSVSQGFDWPGLYAARKRAADTAESALEFLRASSMLDTRRDARVLLIDYIHNQQLICHQSRYAARLDSMESYYKRAAEEGLETRIDYNKTVIERIGVHRELHQLERDRDALLVRLQAFNGGAPIDEVVRLAGDEYPAIDKGKLAGTLSLIEERDPGYAAARLQTEVARQNLKVAKMSGLPGFSVGYEHESEGGERFNGFSVGISLPSWSRKHASKAAVVDAELALLDAEIMLRQRKADFEEDLVQLDYYEQSLAEYAPIVSDMAPLELLRKALVARQITLLNYMNEYNYFVQANREYLDLMYEYQLAAARLSYYE</sequence>
<reference evidence="1" key="1">
    <citation type="submission" date="2019-04" db="EMBL/GenBank/DDBJ databases">
        <title>Microbes associate with the intestines of laboratory mice.</title>
        <authorList>
            <person name="Navarre W."/>
            <person name="Wong E."/>
            <person name="Huang K."/>
            <person name="Tropini C."/>
            <person name="Ng K."/>
            <person name="Yu B."/>
        </authorList>
    </citation>
    <scope>NUCLEOTIDE SEQUENCE</scope>
    <source>
        <strain evidence="1">NM04_E33</strain>
    </source>
</reference>
<keyword evidence="2" id="KW-1185">Reference proteome</keyword>
<comment type="caution">
    <text evidence="1">The sequence shown here is derived from an EMBL/GenBank/DDBJ whole genome shotgun (WGS) entry which is preliminary data.</text>
</comment>
<evidence type="ECO:0000313" key="2">
    <source>
        <dbReference type="Proteomes" id="UP000306319"/>
    </source>
</evidence>
<name>A0AC61RI02_9BACT</name>
<protein>
    <submittedName>
        <fullName evidence="1">TolC family protein</fullName>
    </submittedName>
</protein>
<gene>
    <name evidence="1" type="ORF">E5331_07410</name>
</gene>
<accession>A0AC61RI02</accession>
<dbReference type="Proteomes" id="UP000306319">
    <property type="component" value="Unassembled WGS sequence"/>
</dbReference>
<organism evidence="1 2">
    <name type="scientific">Lepagella muris</name>
    <dbReference type="NCBI Taxonomy" id="3032870"/>
    <lineage>
        <taxon>Bacteria</taxon>
        <taxon>Pseudomonadati</taxon>
        <taxon>Bacteroidota</taxon>
        <taxon>Bacteroidia</taxon>
        <taxon>Bacteroidales</taxon>
        <taxon>Muribaculaceae</taxon>
        <taxon>Lepagella</taxon>
    </lineage>
</organism>
<proteinExistence type="predicted"/>
<evidence type="ECO:0000313" key="1">
    <source>
        <dbReference type="EMBL" id="TGY79199.1"/>
    </source>
</evidence>